<comment type="catalytic activity">
    <reaction evidence="7">
        <text>RNA(n) + ATP = RNA(n)-3'-adenine ribonucleotide + diphosphate</text>
        <dbReference type="Rhea" id="RHEA:11332"/>
        <dbReference type="Rhea" id="RHEA-COMP:14527"/>
        <dbReference type="Rhea" id="RHEA-COMP:17347"/>
        <dbReference type="ChEBI" id="CHEBI:30616"/>
        <dbReference type="ChEBI" id="CHEBI:33019"/>
        <dbReference type="ChEBI" id="CHEBI:140395"/>
        <dbReference type="ChEBI" id="CHEBI:173115"/>
        <dbReference type="EC" id="2.7.7.19"/>
    </reaction>
</comment>
<dbReference type="InParanoid" id="A0A3P8VZV5"/>
<feature type="domain" description="Poly(A) RNA polymerase mitochondrial-like central palm" evidence="18">
    <location>
        <begin position="280"/>
        <end position="411"/>
    </location>
</feature>
<comment type="similarity">
    <text evidence="2">Belongs to the DNA polymerase type-B-like family.</text>
</comment>
<organism evidence="19 20">
    <name type="scientific">Cynoglossus semilaevis</name>
    <name type="common">Tongue sole</name>
    <dbReference type="NCBI Taxonomy" id="244447"/>
    <lineage>
        <taxon>Eukaryota</taxon>
        <taxon>Metazoa</taxon>
        <taxon>Chordata</taxon>
        <taxon>Craniata</taxon>
        <taxon>Vertebrata</taxon>
        <taxon>Euteleostomi</taxon>
        <taxon>Actinopterygii</taxon>
        <taxon>Neopterygii</taxon>
        <taxon>Teleostei</taxon>
        <taxon>Neoteleostei</taxon>
        <taxon>Acanthomorphata</taxon>
        <taxon>Carangaria</taxon>
        <taxon>Pleuronectiformes</taxon>
        <taxon>Pleuronectoidei</taxon>
        <taxon>Cynoglossidae</taxon>
        <taxon>Cynoglossinae</taxon>
        <taxon>Cynoglossus</taxon>
    </lineage>
</organism>
<evidence type="ECO:0000259" key="17">
    <source>
        <dbReference type="Pfam" id="PF03828"/>
    </source>
</evidence>
<evidence type="ECO:0000313" key="19">
    <source>
        <dbReference type="Ensembl" id="ENSCSEP00000017870.1"/>
    </source>
</evidence>
<evidence type="ECO:0000259" key="18">
    <source>
        <dbReference type="Pfam" id="PF22600"/>
    </source>
</evidence>
<comment type="subunit">
    <text evidence="9">Component of a nuclear TRAMP-like complex, an ATP-dependent exosome regulatory complex consisting of a helicase (MTREX), an oligadenylate polymerase (TENT4B or TENT4A), and a substrate specific RNA-binding factor (ZCCHC7 or ZCCHC8). Several TRAMP-like complexes exist with specific compositions and are associated with nuclear, or nucleolar RNA exosomes.</text>
</comment>
<sequence length="831" mass="91573">MDPRVAWIQPEQKGPANALWMHVWETSQGVRTLAQQQQLHNQNHNQCVNYAALDVLKNVATAVASGKSNCSSNGNVTGSGGSSSHRGVINGTSTINGTTASMLGVALSNGNARSNSYTASNAVQPGEGKILPQKTGFISTSSSSQESGTDSPPSDCSLERTMVGNVTSNANKNVGVPNLLFSLNDSTDSNVNLYNHHLHHRHLQEHPAFTLQQMCAKRHHVHPSVPINHAHTHHPGRRKSDNKASTYGMNYLLSNCTNGNYASTWTPWKTRTYNVGVHGLHEEVMDFYNFMSPRPEEAAMRKEVVNRIEMIIKELWPKADVQIFGSFSTGLYLPTSDIDLVVFGKWERPPLQELEQALRKHNVAEPCSIKVLDKATVPIIKLTDQETEVKVDISFNVETGVKAASFIKDYVKKYPMLPYLIFVLKQFLLQRDLNEVFTGGISSYSLILMVISFLQLHPRIDARNPTENLGVLLIEFFELYGRHFNYLKTGIRIKNGGAYIPKEEIMKSMTNGYRPSMLCIEDPLLPGNDVGRGSYGAMHVKQVFDYAYIVLSHAVSPLARSYPNKDCESTLGRIIRLTQEVIDYREWIIKKWGCRDLARTDNTASPPKGPVSEQETNCVLGSSSSSIGSEEQHRDSISPHSADSPMSISSPQQHSSASSVSSLSGSDNDSDSALPCHVPPPALPPYPSFPPLGLTLPPGLNMGTCKPGLTGHHLLMPPGTQACVSLPCGLAMHSIPGRQVCIDTRPPTFFHMPPTAHAHAPVPSSPQPLPSPYSSHTHKNATKFNVKGFHNPPPVSNPVLANRGHNHMHTQYHRNTWRRRKRDSLPVSLSR</sequence>
<dbReference type="InterPro" id="IPR054708">
    <property type="entry name" value="MTPAP-like_central"/>
</dbReference>
<dbReference type="GO" id="GO:1990817">
    <property type="term" value="F:poly(A) RNA polymerase activity"/>
    <property type="evidence" value="ECO:0007669"/>
    <property type="project" value="UniProtKB-EC"/>
</dbReference>
<feature type="compositionally biased region" description="Low complexity" evidence="16">
    <location>
        <begin position="644"/>
        <end position="676"/>
    </location>
</feature>
<keyword evidence="20" id="KW-1185">Reference proteome</keyword>
<accession>A0A3P8VZV5</accession>
<evidence type="ECO:0000256" key="12">
    <source>
        <dbReference type="ARBA" id="ARBA00076531"/>
    </source>
</evidence>
<dbReference type="FunFam" id="1.10.1410.10:FF:000003">
    <property type="entry name" value="non-canonical poly(A) RNA polymerase PAPD7"/>
    <property type="match status" value="1"/>
</dbReference>
<dbReference type="GO" id="GO:0031123">
    <property type="term" value="P:RNA 3'-end processing"/>
    <property type="evidence" value="ECO:0007669"/>
    <property type="project" value="TreeGrafter"/>
</dbReference>
<dbReference type="CDD" id="cd05402">
    <property type="entry name" value="NT_PAP_TUTase"/>
    <property type="match status" value="1"/>
</dbReference>
<dbReference type="InterPro" id="IPR002058">
    <property type="entry name" value="PAP_assoc"/>
</dbReference>
<dbReference type="PANTHER" id="PTHR23092">
    <property type="entry name" value="POLY(A) RNA POLYMERASE"/>
    <property type="match status" value="1"/>
</dbReference>
<dbReference type="GeneTree" id="ENSGT00940000157811"/>
<feature type="region of interest" description="Disordered" evidence="16">
    <location>
        <begin position="808"/>
        <end position="831"/>
    </location>
</feature>
<feature type="compositionally biased region" description="Basic residues" evidence="16">
    <location>
        <begin position="808"/>
        <end position="822"/>
    </location>
</feature>
<feature type="region of interest" description="Disordered" evidence="16">
    <location>
        <begin position="601"/>
        <end position="681"/>
    </location>
</feature>
<dbReference type="Proteomes" id="UP000265120">
    <property type="component" value="Chromosome 18"/>
</dbReference>
<evidence type="ECO:0000256" key="1">
    <source>
        <dbReference type="ARBA" id="ARBA00001936"/>
    </source>
</evidence>
<dbReference type="SUPFAM" id="SSF81631">
    <property type="entry name" value="PAP/OAS1 substrate-binding domain"/>
    <property type="match status" value="1"/>
</dbReference>
<keyword evidence="6" id="KW-0460">Magnesium</keyword>
<dbReference type="STRING" id="244447.ENSCSEP00000017870"/>
<dbReference type="Pfam" id="PF03828">
    <property type="entry name" value="PAP_assoc"/>
    <property type="match status" value="1"/>
</dbReference>
<evidence type="ECO:0000256" key="11">
    <source>
        <dbReference type="ARBA" id="ARBA00076412"/>
    </source>
</evidence>
<proteinExistence type="inferred from homology"/>
<comment type="cofactor">
    <cofactor evidence="1">
        <name>Mn(2+)</name>
        <dbReference type="ChEBI" id="CHEBI:29035"/>
    </cofactor>
</comment>
<feature type="region of interest" description="Disordered" evidence="16">
    <location>
        <begin position="756"/>
        <end position="776"/>
    </location>
</feature>
<dbReference type="GO" id="GO:0005730">
    <property type="term" value="C:nucleolus"/>
    <property type="evidence" value="ECO:0007669"/>
    <property type="project" value="TreeGrafter"/>
</dbReference>
<dbReference type="AlphaFoldDB" id="A0A3P8VZV5"/>
<evidence type="ECO:0000256" key="10">
    <source>
        <dbReference type="ARBA" id="ARBA00067213"/>
    </source>
</evidence>
<dbReference type="OrthoDB" id="273917at2759"/>
<protein>
    <recommendedName>
        <fullName evidence="10">Terminal nucleotidyltransferase 4A</fullName>
        <ecNumber evidence="3">2.7.7.19</ecNumber>
    </recommendedName>
    <alternativeName>
        <fullName evidence="13">DNA polymerase sigma</fullName>
    </alternativeName>
    <alternativeName>
        <fullName evidence="12">Non-canonical poly(A) RNA polymerase PAPD7</fullName>
    </alternativeName>
    <alternativeName>
        <fullName evidence="11">PAP-associated domain-containing protein 7</fullName>
    </alternativeName>
    <alternativeName>
        <fullName evidence="15">TRAMP-like complex polyadenylate polymerase</fullName>
    </alternativeName>
    <alternativeName>
        <fullName evidence="14">Terminal guanylyltransferase</fullName>
    </alternativeName>
</protein>
<dbReference type="CTD" id="11044"/>
<dbReference type="Pfam" id="PF22600">
    <property type="entry name" value="MTPAP-like_central"/>
    <property type="match status" value="1"/>
</dbReference>
<reference evidence="19" key="3">
    <citation type="submission" date="2025-09" db="UniProtKB">
        <authorList>
            <consortium name="Ensembl"/>
        </authorList>
    </citation>
    <scope>IDENTIFICATION</scope>
</reference>
<evidence type="ECO:0000256" key="4">
    <source>
        <dbReference type="ARBA" id="ARBA00022679"/>
    </source>
</evidence>
<evidence type="ECO:0000256" key="13">
    <source>
        <dbReference type="ARBA" id="ARBA00080076"/>
    </source>
</evidence>
<dbReference type="InterPro" id="IPR043519">
    <property type="entry name" value="NT_sf"/>
</dbReference>
<evidence type="ECO:0000256" key="7">
    <source>
        <dbReference type="ARBA" id="ARBA00048830"/>
    </source>
</evidence>
<evidence type="ECO:0000256" key="3">
    <source>
        <dbReference type="ARBA" id="ARBA00012388"/>
    </source>
</evidence>
<feature type="compositionally biased region" description="Polar residues" evidence="16">
    <location>
        <begin position="114"/>
        <end position="123"/>
    </location>
</feature>
<dbReference type="GO" id="GO:0070568">
    <property type="term" value="F:guanylyltransferase activity"/>
    <property type="evidence" value="ECO:0007669"/>
    <property type="project" value="UniProtKB-ARBA"/>
</dbReference>
<evidence type="ECO:0000256" key="6">
    <source>
        <dbReference type="ARBA" id="ARBA00022842"/>
    </source>
</evidence>
<evidence type="ECO:0000313" key="20">
    <source>
        <dbReference type="Proteomes" id="UP000265120"/>
    </source>
</evidence>
<evidence type="ECO:0000256" key="15">
    <source>
        <dbReference type="ARBA" id="ARBA00083848"/>
    </source>
</evidence>
<dbReference type="Gene3D" id="3.30.460.10">
    <property type="entry name" value="Beta Polymerase, domain 2"/>
    <property type="match status" value="1"/>
</dbReference>
<dbReference type="RefSeq" id="XP_008329455.1">
    <property type="nucleotide sequence ID" value="XM_008331233.3"/>
</dbReference>
<evidence type="ECO:0000256" key="2">
    <source>
        <dbReference type="ARBA" id="ARBA00008593"/>
    </source>
</evidence>
<feature type="region of interest" description="Disordered" evidence="16">
    <location>
        <begin position="69"/>
        <end position="88"/>
    </location>
</feature>
<dbReference type="SUPFAM" id="SSF81301">
    <property type="entry name" value="Nucleotidyltransferase"/>
    <property type="match status" value="1"/>
</dbReference>
<dbReference type="PANTHER" id="PTHR23092:SF24">
    <property type="entry name" value="TERMINAL NUCLEOTIDYLTRANSFERASE 4A"/>
    <property type="match status" value="1"/>
</dbReference>
<dbReference type="KEGG" id="csem:103394092"/>
<dbReference type="GO" id="GO:0043634">
    <property type="term" value="P:polyadenylation-dependent ncRNA catabolic process"/>
    <property type="evidence" value="ECO:0007669"/>
    <property type="project" value="TreeGrafter"/>
</dbReference>
<dbReference type="FunFam" id="3.30.460.10:FF:000006">
    <property type="entry name" value="non-canonical poly(A) RNA polymerase PAPD5"/>
    <property type="match status" value="1"/>
</dbReference>
<dbReference type="GO" id="GO:0003729">
    <property type="term" value="F:mRNA binding"/>
    <property type="evidence" value="ECO:0007669"/>
    <property type="project" value="TreeGrafter"/>
</dbReference>
<dbReference type="InterPro" id="IPR045862">
    <property type="entry name" value="Trf4-like"/>
</dbReference>
<keyword evidence="5" id="KW-0479">Metal-binding</keyword>
<evidence type="ECO:0000256" key="14">
    <source>
        <dbReference type="ARBA" id="ARBA00082009"/>
    </source>
</evidence>
<dbReference type="Gene3D" id="1.10.1410.10">
    <property type="match status" value="1"/>
</dbReference>
<name>A0A3P8VZV5_CYNSE</name>
<dbReference type="GO" id="GO:0060212">
    <property type="term" value="P:negative regulation of nuclear-transcribed mRNA poly(A) tail shortening"/>
    <property type="evidence" value="ECO:0007669"/>
    <property type="project" value="UniProtKB-ARBA"/>
</dbReference>
<reference evidence="19 20" key="1">
    <citation type="journal article" date="2014" name="Nat. Genet.">
        <title>Whole-genome sequence of a flatfish provides insights into ZW sex chromosome evolution and adaptation to a benthic lifestyle.</title>
        <authorList>
            <person name="Chen S."/>
            <person name="Zhang G."/>
            <person name="Shao C."/>
            <person name="Huang Q."/>
            <person name="Liu G."/>
            <person name="Zhang P."/>
            <person name="Song W."/>
            <person name="An N."/>
            <person name="Chalopin D."/>
            <person name="Volff J.N."/>
            <person name="Hong Y."/>
            <person name="Li Q."/>
            <person name="Sha Z."/>
            <person name="Zhou H."/>
            <person name="Xie M."/>
            <person name="Yu Q."/>
            <person name="Liu Y."/>
            <person name="Xiang H."/>
            <person name="Wang N."/>
            <person name="Wu K."/>
            <person name="Yang C."/>
            <person name="Zhou Q."/>
            <person name="Liao X."/>
            <person name="Yang L."/>
            <person name="Hu Q."/>
            <person name="Zhang J."/>
            <person name="Meng L."/>
            <person name="Jin L."/>
            <person name="Tian Y."/>
            <person name="Lian J."/>
            <person name="Yang J."/>
            <person name="Miao G."/>
            <person name="Liu S."/>
            <person name="Liang Z."/>
            <person name="Yan F."/>
            <person name="Li Y."/>
            <person name="Sun B."/>
            <person name="Zhang H."/>
            <person name="Zhang J."/>
            <person name="Zhu Y."/>
            <person name="Du M."/>
            <person name="Zhao Y."/>
            <person name="Schartl M."/>
            <person name="Tang Q."/>
            <person name="Wang J."/>
        </authorList>
    </citation>
    <scope>NUCLEOTIDE SEQUENCE</scope>
</reference>
<reference evidence="19" key="2">
    <citation type="submission" date="2025-08" db="UniProtKB">
        <authorList>
            <consortium name="Ensembl"/>
        </authorList>
    </citation>
    <scope>IDENTIFICATION</scope>
</reference>
<dbReference type="GO" id="GO:1905870">
    <property type="term" value="P:positive regulation of 3'-UTR-mediated mRNA stabilization"/>
    <property type="evidence" value="ECO:0007669"/>
    <property type="project" value="UniProtKB-ARBA"/>
</dbReference>
<dbReference type="GeneID" id="103394092"/>
<evidence type="ECO:0000256" key="5">
    <source>
        <dbReference type="ARBA" id="ARBA00022723"/>
    </source>
</evidence>
<comment type="function">
    <text evidence="8">Terminal nucleotidyltransferase that catalyzes preferentially the transfer of ATP and GTP on RNA 3' poly(A) tail creating a heterogeneous 3' poly(A) tail leading to mRNAs stabilization by protecting mRNAs from active deadenylation. Also functions as a catalytic subunit of a TRAMP-like complex which has a poly(A) RNA polymerase activity and is involved in a post-transcriptional quality control mechanism. Polyadenylation with short oligo(A) tails is required for the degradative activity of the exosome on several of its nuclear RNA substrates. Has no terminal uridylyltransferase activity, and does not play a role in replication-dependent histone mRNA degradation via uridylation.</text>
</comment>
<evidence type="ECO:0000256" key="16">
    <source>
        <dbReference type="SAM" id="MobiDB-lite"/>
    </source>
</evidence>
<feature type="compositionally biased region" description="Low complexity" evidence="16">
    <location>
        <begin position="139"/>
        <end position="154"/>
    </location>
</feature>
<keyword evidence="4" id="KW-0808">Transferase</keyword>
<dbReference type="EC" id="2.7.7.19" evidence="3"/>
<dbReference type="GO" id="GO:0031499">
    <property type="term" value="C:TRAMP complex"/>
    <property type="evidence" value="ECO:0007669"/>
    <property type="project" value="TreeGrafter"/>
</dbReference>
<feature type="region of interest" description="Disordered" evidence="16">
    <location>
        <begin position="114"/>
        <end position="159"/>
    </location>
</feature>
<dbReference type="GO" id="GO:0046872">
    <property type="term" value="F:metal ion binding"/>
    <property type="evidence" value="ECO:0007669"/>
    <property type="project" value="UniProtKB-KW"/>
</dbReference>
<dbReference type="Ensembl" id="ENSCSET00000018090.1">
    <property type="protein sequence ID" value="ENSCSEP00000017870.1"/>
    <property type="gene ID" value="ENSCSEG00000011470.1"/>
</dbReference>
<dbReference type="OMA" id="KWGSRVH"/>
<evidence type="ECO:0000256" key="9">
    <source>
        <dbReference type="ARBA" id="ARBA00063831"/>
    </source>
</evidence>
<feature type="domain" description="PAP-associated" evidence="17">
    <location>
        <begin position="468"/>
        <end position="527"/>
    </location>
</feature>
<evidence type="ECO:0000256" key="8">
    <source>
        <dbReference type="ARBA" id="ARBA00054414"/>
    </source>
</evidence>